<evidence type="ECO:0000256" key="1">
    <source>
        <dbReference type="ARBA" id="ARBA00006484"/>
    </source>
</evidence>
<proteinExistence type="inferred from homology"/>
<dbReference type="InterPro" id="IPR020904">
    <property type="entry name" value="Sc_DH/Rdtase_CS"/>
</dbReference>
<evidence type="ECO:0000313" key="7">
    <source>
        <dbReference type="Proteomes" id="UP000650081"/>
    </source>
</evidence>
<dbReference type="GO" id="GO:0016491">
    <property type="term" value="F:oxidoreductase activity"/>
    <property type="evidence" value="ECO:0007669"/>
    <property type="project" value="UniProtKB-KW"/>
</dbReference>
<sequence>MGLQEVVLVTGASSGVGEALAPLLAKRGYRVYGMSRRSVALAGVTALPADVGDAAAVNAAVAQLIEAEGRLDIVLHCAGIGGAGPVEHMPTAEARRIMDTNFWGSWNLCQATLPHLRQSPRGRLLLVGSIAGFMGIPYRSAYCASKAALKTLGDSLRMELKDSNLQVATVCPGDIATNSIATQYRQPAEDLDPLYQGRYRKADDGMAANVDHGMAASTVAERMYTIMNYEVLKPYYVIGEPLQKASTVASRLLPGRVWEWVLGKYYS</sequence>
<comment type="caution">
    <text evidence="6">The sequence shown here is derived from an EMBL/GenBank/DDBJ whole genome shotgun (WGS) entry which is preliminary data.</text>
</comment>
<keyword evidence="7" id="KW-1185">Reference proteome</keyword>
<evidence type="ECO:0000256" key="4">
    <source>
        <dbReference type="RuleBase" id="RU000363"/>
    </source>
</evidence>
<keyword evidence="2" id="KW-0521">NADP</keyword>
<dbReference type="SMART" id="SM00822">
    <property type="entry name" value="PKS_KR"/>
    <property type="match status" value="1"/>
</dbReference>
<reference evidence="6" key="1">
    <citation type="submission" date="2020-08" db="EMBL/GenBank/DDBJ databases">
        <title>Lewinella bacteria from marine environments.</title>
        <authorList>
            <person name="Zhong Y."/>
        </authorList>
    </citation>
    <scope>NUCLEOTIDE SEQUENCE</scope>
    <source>
        <strain evidence="6">KCTC 42187</strain>
    </source>
</reference>
<dbReference type="InterPro" id="IPR057326">
    <property type="entry name" value="KR_dom"/>
</dbReference>
<dbReference type="AlphaFoldDB" id="A0A923PSP3"/>
<dbReference type="SUPFAM" id="SSF51735">
    <property type="entry name" value="NAD(P)-binding Rossmann-fold domains"/>
    <property type="match status" value="1"/>
</dbReference>
<keyword evidence="3" id="KW-0560">Oxidoreductase</keyword>
<protein>
    <submittedName>
        <fullName evidence="6">SDR family NAD(P)-dependent oxidoreductase</fullName>
    </submittedName>
</protein>
<dbReference type="PROSITE" id="PS00061">
    <property type="entry name" value="ADH_SHORT"/>
    <property type="match status" value="1"/>
</dbReference>
<dbReference type="InterPro" id="IPR002347">
    <property type="entry name" value="SDR_fam"/>
</dbReference>
<evidence type="ECO:0000313" key="6">
    <source>
        <dbReference type="EMBL" id="MBC6996769.1"/>
    </source>
</evidence>
<evidence type="ECO:0000256" key="3">
    <source>
        <dbReference type="ARBA" id="ARBA00023002"/>
    </source>
</evidence>
<dbReference type="PANTHER" id="PTHR43391:SF14">
    <property type="entry name" value="DEHYDROGENASE_REDUCTASE SDR FAMILY PROTEIN 7-LIKE"/>
    <property type="match status" value="1"/>
</dbReference>
<dbReference type="EMBL" id="JACSIT010000154">
    <property type="protein sequence ID" value="MBC6996769.1"/>
    <property type="molecule type" value="Genomic_DNA"/>
</dbReference>
<dbReference type="PRINTS" id="PR00080">
    <property type="entry name" value="SDRFAMILY"/>
</dbReference>
<gene>
    <name evidence="6" type="ORF">H9S92_21530</name>
</gene>
<accession>A0A923PSP3</accession>
<organism evidence="6 7">
    <name type="scientific">Neolewinella lacunae</name>
    <dbReference type="NCBI Taxonomy" id="1517758"/>
    <lineage>
        <taxon>Bacteria</taxon>
        <taxon>Pseudomonadati</taxon>
        <taxon>Bacteroidota</taxon>
        <taxon>Saprospiria</taxon>
        <taxon>Saprospirales</taxon>
        <taxon>Lewinellaceae</taxon>
        <taxon>Neolewinella</taxon>
    </lineage>
</organism>
<dbReference type="Gene3D" id="3.40.50.720">
    <property type="entry name" value="NAD(P)-binding Rossmann-like Domain"/>
    <property type="match status" value="1"/>
</dbReference>
<name>A0A923PSP3_9BACT</name>
<dbReference type="PANTHER" id="PTHR43391">
    <property type="entry name" value="RETINOL DEHYDROGENASE-RELATED"/>
    <property type="match status" value="1"/>
</dbReference>
<evidence type="ECO:0000256" key="2">
    <source>
        <dbReference type="ARBA" id="ARBA00022857"/>
    </source>
</evidence>
<evidence type="ECO:0000259" key="5">
    <source>
        <dbReference type="SMART" id="SM00822"/>
    </source>
</evidence>
<comment type="similarity">
    <text evidence="1 4">Belongs to the short-chain dehydrogenases/reductases (SDR) family.</text>
</comment>
<dbReference type="Proteomes" id="UP000650081">
    <property type="component" value="Unassembled WGS sequence"/>
</dbReference>
<feature type="domain" description="Ketoreductase" evidence="5">
    <location>
        <begin position="5"/>
        <end position="171"/>
    </location>
</feature>
<dbReference type="Pfam" id="PF00106">
    <property type="entry name" value="adh_short"/>
    <property type="match status" value="1"/>
</dbReference>
<dbReference type="RefSeq" id="WP_187468776.1">
    <property type="nucleotide sequence ID" value="NZ_JACSIT010000154.1"/>
</dbReference>
<dbReference type="InterPro" id="IPR036291">
    <property type="entry name" value="NAD(P)-bd_dom_sf"/>
</dbReference>
<dbReference type="PRINTS" id="PR00081">
    <property type="entry name" value="GDHRDH"/>
</dbReference>